<feature type="transmembrane region" description="Helical" evidence="1">
    <location>
        <begin position="6"/>
        <end position="29"/>
    </location>
</feature>
<dbReference type="PANTHER" id="PTHR39164">
    <property type="entry name" value="PROTEIN CCDC"/>
    <property type="match status" value="1"/>
</dbReference>
<keyword evidence="3" id="KW-1185">Reference proteome</keyword>
<feature type="transmembrane region" description="Helical" evidence="1">
    <location>
        <begin position="103"/>
        <end position="121"/>
    </location>
</feature>
<feature type="transmembrane region" description="Helical" evidence="1">
    <location>
        <begin position="133"/>
        <end position="153"/>
    </location>
</feature>
<organism evidence="2 3">
    <name type="scientific">Marinithermofilum abyssi</name>
    <dbReference type="NCBI Taxonomy" id="1571185"/>
    <lineage>
        <taxon>Bacteria</taxon>
        <taxon>Bacillati</taxon>
        <taxon>Bacillota</taxon>
        <taxon>Bacilli</taxon>
        <taxon>Bacillales</taxon>
        <taxon>Thermoactinomycetaceae</taxon>
        <taxon>Marinithermofilum</taxon>
    </lineage>
</organism>
<reference evidence="2" key="1">
    <citation type="journal article" date="2014" name="Int. J. Syst. Evol. Microbiol.">
        <title>Complete genome sequence of Corynebacterium casei LMG S-19264T (=DSM 44701T), isolated from a smear-ripened cheese.</title>
        <authorList>
            <consortium name="US DOE Joint Genome Institute (JGI-PGF)"/>
            <person name="Walter F."/>
            <person name="Albersmeier A."/>
            <person name="Kalinowski J."/>
            <person name="Ruckert C."/>
        </authorList>
    </citation>
    <scope>NUCLEOTIDE SEQUENCE</scope>
    <source>
        <strain evidence="2">CGMCC 1.15179</strain>
    </source>
</reference>
<dbReference type="InterPro" id="IPR031306">
    <property type="entry name" value="CcdC"/>
</dbReference>
<dbReference type="RefSeq" id="WP_229751873.1">
    <property type="nucleotide sequence ID" value="NZ_BMHQ01000004.1"/>
</dbReference>
<keyword evidence="1" id="KW-0472">Membrane</keyword>
<dbReference type="Pfam" id="PF07301">
    <property type="entry name" value="DUF1453"/>
    <property type="match status" value="1"/>
</dbReference>
<name>A0A8J2YDV3_9BACL</name>
<keyword evidence="1" id="KW-1133">Transmembrane helix</keyword>
<dbReference type="PIRSF" id="PIRSF021441">
    <property type="entry name" value="DUF1453"/>
    <property type="match status" value="1"/>
</dbReference>
<accession>A0A8J2YDV3</accession>
<dbReference type="Proteomes" id="UP000625210">
    <property type="component" value="Unassembled WGS sequence"/>
</dbReference>
<dbReference type="EMBL" id="BMHQ01000004">
    <property type="protein sequence ID" value="GGE14430.1"/>
    <property type="molecule type" value="Genomic_DNA"/>
</dbReference>
<dbReference type="PANTHER" id="PTHR39164:SF1">
    <property type="entry name" value="PROTEIN CCDC"/>
    <property type="match status" value="1"/>
</dbReference>
<keyword evidence="1" id="KW-0812">Transmembrane</keyword>
<evidence type="ECO:0000313" key="2">
    <source>
        <dbReference type="EMBL" id="GGE14430.1"/>
    </source>
</evidence>
<gene>
    <name evidence="2" type="primary">ccdC</name>
    <name evidence="2" type="ORF">GCM10011571_14870</name>
</gene>
<feature type="transmembrane region" description="Helical" evidence="1">
    <location>
        <begin position="64"/>
        <end position="83"/>
    </location>
</feature>
<protein>
    <submittedName>
        <fullName evidence="2">Protein CcdC</fullName>
    </submittedName>
</protein>
<feature type="transmembrane region" description="Helical" evidence="1">
    <location>
        <begin position="41"/>
        <end position="58"/>
    </location>
</feature>
<evidence type="ECO:0000256" key="1">
    <source>
        <dbReference type="SAM" id="Phobius"/>
    </source>
</evidence>
<evidence type="ECO:0000313" key="3">
    <source>
        <dbReference type="Proteomes" id="UP000625210"/>
    </source>
</evidence>
<proteinExistence type="predicted"/>
<dbReference type="InterPro" id="IPR058247">
    <property type="entry name" value="DUF1453"/>
</dbReference>
<sequence>MGHPFALNMHVTVTLGTIMMALTVIFIRLRAANKPTSVKKIIMPPIGMSTGFLMFLAPSTHIPWSWAACAFLAGAVFFSYPLIRTSTFHVKNGQVYLKRSRAFILILLTLLVIRIAAHNYIEHLITIQQTAGVFFILAFGMILPWRVAMYIQYKKVLERFKRTD</sequence>
<comment type="caution">
    <text evidence="2">The sequence shown here is derived from an EMBL/GenBank/DDBJ whole genome shotgun (WGS) entry which is preliminary data.</text>
</comment>
<reference evidence="2" key="2">
    <citation type="submission" date="2020-09" db="EMBL/GenBank/DDBJ databases">
        <authorList>
            <person name="Sun Q."/>
            <person name="Zhou Y."/>
        </authorList>
    </citation>
    <scope>NUCLEOTIDE SEQUENCE</scope>
    <source>
        <strain evidence="2">CGMCC 1.15179</strain>
    </source>
</reference>
<dbReference type="AlphaFoldDB" id="A0A8J2YDV3"/>